<dbReference type="EMBL" id="CP015118">
    <property type="protein sequence ID" value="ARN19988.1"/>
    <property type="molecule type" value="Genomic_DNA"/>
</dbReference>
<name>A0A1W6L771_9BURK</name>
<dbReference type="SMART" id="SM00866">
    <property type="entry name" value="UTRA"/>
    <property type="match status" value="1"/>
</dbReference>
<accession>A0A1W6L771</accession>
<dbReference type="Pfam" id="PF07702">
    <property type="entry name" value="UTRA"/>
    <property type="match status" value="1"/>
</dbReference>
<dbReference type="Pfam" id="PF00392">
    <property type="entry name" value="GntR"/>
    <property type="match status" value="1"/>
</dbReference>
<dbReference type="Proteomes" id="UP000193427">
    <property type="component" value="Chromosome"/>
</dbReference>
<organism evidence="4 5">
    <name type="scientific">Piscinibacter gummiphilus</name>
    <dbReference type="NCBI Taxonomy" id="946333"/>
    <lineage>
        <taxon>Bacteria</taxon>
        <taxon>Pseudomonadati</taxon>
        <taxon>Pseudomonadota</taxon>
        <taxon>Betaproteobacteria</taxon>
        <taxon>Burkholderiales</taxon>
        <taxon>Sphaerotilaceae</taxon>
        <taxon>Piscinibacter</taxon>
    </lineage>
</organism>
<evidence type="ECO:0000256" key="2">
    <source>
        <dbReference type="ARBA" id="ARBA00023125"/>
    </source>
</evidence>
<dbReference type="OrthoDB" id="6626198at2"/>
<dbReference type="InterPro" id="IPR036388">
    <property type="entry name" value="WH-like_DNA-bd_sf"/>
</dbReference>
<reference evidence="4 5" key="1">
    <citation type="submission" date="2016-04" db="EMBL/GenBank/DDBJ databases">
        <title>Complete genome sequence of natural rubber-degrading, novel Gram-negative bacterium, Rhizobacter gummiphilus strain NS21.</title>
        <authorList>
            <person name="Tabata M."/>
            <person name="Kasai D."/>
            <person name="Fukuda M."/>
        </authorList>
    </citation>
    <scope>NUCLEOTIDE SEQUENCE [LARGE SCALE GENOMIC DNA]</scope>
    <source>
        <strain evidence="4 5">NS21</strain>
    </source>
</reference>
<dbReference type="STRING" id="946333.A4W93_08695"/>
<dbReference type="PROSITE" id="PS50949">
    <property type="entry name" value="HTH_GNTR"/>
    <property type="match status" value="1"/>
</dbReference>
<dbReference type="InterPro" id="IPR000524">
    <property type="entry name" value="Tscrpt_reg_HTH_GntR"/>
</dbReference>
<dbReference type="RefSeq" id="WP_085750255.1">
    <property type="nucleotide sequence ID" value="NZ_BSPR01000008.1"/>
</dbReference>
<dbReference type="PANTHER" id="PTHR44846:SF1">
    <property type="entry name" value="MANNOSYL-D-GLYCERATE TRANSPORT_METABOLISM SYSTEM REPRESSOR MNGR-RELATED"/>
    <property type="match status" value="1"/>
</dbReference>
<dbReference type="CDD" id="cd07377">
    <property type="entry name" value="WHTH_GntR"/>
    <property type="match status" value="1"/>
</dbReference>
<evidence type="ECO:0000313" key="4">
    <source>
        <dbReference type="EMBL" id="ARN19988.1"/>
    </source>
</evidence>
<dbReference type="InterPro" id="IPR011663">
    <property type="entry name" value="UTRA"/>
</dbReference>
<dbReference type="GO" id="GO:0003700">
    <property type="term" value="F:DNA-binding transcription factor activity"/>
    <property type="evidence" value="ECO:0007669"/>
    <property type="project" value="InterPro"/>
</dbReference>
<keyword evidence="1" id="KW-0805">Transcription regulation</keyword>
<dbReference type="GO" id="GO:0003677">
    <property type="term" value="F:DNA binding"/>
    <property type="evidence" value="ECO:0007669"/>
    <property type="project" value="UniProtKB-KW"/>
</dbReference>
<dbReference type="KEGG" id="rgu:A4W93_08695"/>
<dbReference type="NCBIfam" id="TIGR02325">
    <property type="entry name" value="C_P_lyase_phnF"/>
    <property type="match status" value="1"/>
</dbReference>
<dbReference type="InterPro" id="IPR028978">
    <property type="entry name" value="Chorismate_lyase_/UTRA_dom_sf"/>
</dbReference>
<dbReference type="SUPFAM" id="SSF46785">
    <property type="entry name" value="Winged helix' DNA-binding domain"/>
    <property type="match status" value="1"/>
</dbReference>
<dbReference type="PRINTS" id="PR00035">
    <property type="entry name" value="HTHGNTR"/>
</dbReference>
<keyword evidence="3" id="KW-0804">Transcription</keyword>
<protein>
    <submittedName>
        <fullName evidence="4">Uncharacterized protein</fullName>
    </submittedName>
</protein>
<dbReference type="SUPFAM" id="SSF64288">
    <property type="entry name" value="Chorismate lyase-like"/>
    <property type="match status" value="1"/>
</dbReference>
<sequence length="255" mass="27578">MNRNPELEPSPDVQADAPRGRRWEAIATALRDDIVSGRIAPGERLPNEATLAARFEVNRHTLRQAVQALVREGHLRVVHGSGTYVRELVLDYALQRRTRMSENVAQAGERAKRELLSHERAKAGEWAGPLKVPAGSEVEILHTRASIRGRPVGICTAAYPCPRLSGMAEAFKAGGVITQALKDLGVADYVRVRSTISTRLPTPAEADALARPVTQPVLVVQYVNADLDGKPVEAATTLFAADAVQLTVESDGEVS</sequence>
<dbReference type="InterPro" id="IPR050679">
    <property type="entry name" value="Bact_HTH_transcr_reg"/>
</dbReference>
<dbReference type="AlphaFoldDB" id="A0A1W6L771"/>
<dbReference type="SMART" id="SM00345">
    <property type="entry name" value="HTH_GNTR"/>
    <property type="match status" value="1"/>
</dbReference>
<dbReference type="GO" id="GO:0045892">
    <property type="term" value="P:negative regulation of DNA-templated transcription"/>
    <property type="evidence" value="ECO:0007669"/>
    <property type="project" value="TreeGrafter"/>
</dbReference>
<dbReference type="Gene3D" id="3.40.1410.10">
    <property type="entry name" value="Chorismate lyase-like"/>
    <property type="match status" value="1"/>
</dbReference>
<evidence type="ECO:0000256" key="3">
    <source>
        <dbReference type="ARBA" id="ARBA00023163"/>
    </source>
</evidence>
<proteinExistence type="predicted"/>
<gene>
    <name evidence="4" type="ORF">A4W93_08695</name>
</gene>
<dbReference type="InterPro" id="IPR012702">
    <property type="entry name" value="CP_lyase_PhnF"/>
</dbReference>
<evidence type="ECO:0000256" key="1">
    <source>
        <dbReference type="ARBA" id="ARBA00023015"/>
    </source>
</evidence>
<dbReference type="PANTHER" id="PTHR44846">
    <property type="entry name" value="MANNOSYL-D-GLYCERATE TRANSPORT/METABOLISM SYSTEM REPRESSOR MNGR-RELATED"/>
    <property type="match status" value="1"/>
</dbReference>
<dbReference type="Gene3D" id="1.10.10.10">
    <property type="entry name" value="Winged helix-like DNA-binding domain superfamily/Winged helix DNA-binding domain"/>
    <property type="match status" value="1"/>
</dbReference>
<keyword evidence="5" id="KW-1185">Reference proteome</keyword>
<evidence type="ECO:0000313" key="5">
    <source>
        <dbReference type="Proteomes" id="UP000193427"/>
    </source>
</evidence>
<dbReference type="InterPro" id="IPR036390">
    <property type="entry name" value="WH_DNA-bd_sf"/>
</dbReference>
<keyword evidence="2" id="KW-0238">DNA-binding</keyword>